<dbReference type="GO" id="GO:0008270">
    <property type="term" value="F:zinc ion binding"/>
    <property type="evidence" value="ECO:0007669"/>
    <property type="project" value="InterPro"/>
</dbReference>
<dbReference type="Gene3D" id="4.10.240.10">
    <property type="entry name" value="Zn(2)-C6 fungal-type DNA-binding domain"/>
    <property type="match status" value="1"/>
</dbReference>
<dbReference type="OrthoDB" id="4314040at2759"/>
<dbReference type="Proteomes" id="UP000070700">
    <property type="component" value="Unassembled WGS sequence"/>
</dbReference>
<reference evidence="3 4" key="1">
    <citation type="submission" date="2015-10" db="EMBL/GenBank/DDBJ databases">
        <title>Full genome of DAOMC 229536 Phialocephala scopiformis, a fungal endophyte of spruce producing the potent anti-insectan compound rugulosin.</title>
        <authorList>
            <consortium name="DOE Joint Genome Institute"/>
            <person name="Walker A.K."/>
            <person name="Frasz S.L."/>
            <person name="Seifert K.A."/>
            <person name="Miller J.D."/>
            <person name="Mondo S.J."/>
            <person name="Labutti K."/>
            <person name="Lipzen A."/>
            <person name="Dockter R."/>
            <person name="Kennedy M."/>
            <person name="Grigoriev I.V."/>
            <person name="Spatafora J.W."/>
        </authorList>
    </citation>
    <scope>NUCLEOTIDE SEQUENCE [LARGE SCALE GENOMIC DNA]</scope>
    <source>
        <strain evidence="3 4">CBS 120377</strain>
    </source>
</reference>
<dbReference type="GeneID" id="28828779"/>
<proteinExistence type="predicted"/>
<dbReference type="RefSeq" id="XP_018060893.1">
    <property type="nucleotide sequence ID" value="XM_018219053.1"/>
</dbReference>
<dbReference type="InParanoid" id="A0A132B2B2"/>
<dbReference type="InterPro" id="IPR036864">
    <property type="entry name" value="Zn2-C6_fun-type_DNA-bd_sf"/>
</dbReference>
<organism evidence="3 4">
    <name type="scientific">Mollisia scopiformis</name>
    <name type="common">Conifer needle endophyte fungus</name>
    <name type="synonym">Phialocephala scopiformis</name>
    <dbReference type="NCBI Taxonomy" id="149040"/>
    <lineage>
        <taxon>Eukaryota</taxon>
        <taxon>Fungi</taxon>
        <taxon>Dikarya</taxon>
        <taxon>Ascomycota</taxon>
        <taxon>Pezizomycotina</taxon>
        <taxon>Leotiomycetes</taxon>
        <taxon>Helotiales</taxon>
        <taxon>Mollisiaceae</taxon>
        <taxon>Mollisia</taxon>
    </lineage>
</organism>
<dbReference type="InterPro" id="IPR001138">
    <property type="entry name" value="Zn2Cys6_DnaBD"/>
</dbReference>
<dbReference type="SMART" id="SM00066">
    <property type="entry name" value="GAL4"/>
    <property type="match status" value="1"/>
</dbReference>
<dbReference type="AlphaFoldDB" id="A0A132B2B2"/>
<accession>A0A132B2B2</accession>
<gene>
    <name evidence="3" type="ORF">LY89DRAFT_726427</name>
</gene>
<dbReference type="CDD" id="cd00067">
    <property type="entry name" value="GAL4"/>
    <property type="match status" value="1"/>
</dbReference>
<protein>
    <recommendedName>
        <fullName evidence="2">Zn(2)-C6 fungal-type domain-containing protein</fullName>
    </recommendedName>
</protein>
<feature type="domain" description="Zn(2)-C6 fungal-type" evidence="2">
    <location>
        <begin position="8"/>
        <end position="37"/>
    </location>
</feature>
<name>A0A132B2B2_MOLSC</name>
<dbReference type="GO" id="GO:0000981">
    <property type="term" value="F:DNA-binding transcription factor activity, RNA polymerase II-specific"/>
    <property type="evidence" value="ECO:0007669"/>
    <property type="project" value="InterPro"/>
</dbReference>
<sequence length="464" mass="52703">MVGAKSLGCLECKRRKVKCDQRFPKCANCERVGRWCSGPKSHFIRFVRPGAEEHMNTVTVSQYQSLKSPRSTVSERLSADLVRQLRDIDNVGYQLQCFGVFVSFLPARIGHNRALDAAVKCLLQVHSAMIRGKTLTTHTEGLDSYNESIALIRKDLNDKQTQTNAETVCAALILSTYELYKRDHCHSWVTHAGGVAAILQCWGPDRFVSDFEMALFASHYGSTVSTSIIYGKSCFLDAPEWHALRGRCLKTFPGLDKYTMDCLTALARLPNLLQSIRKSKASARRPIWSREQLQLAQEFKAMVSQHALKLHLDFLNPELIWERASTSSYSNQTMLVFAKPRIAFRYNFYWAVTIIANKILLAFGEDDQSLVEEYRDAAEDICRSFEYLQTLRPLGILWLNFAASMAYGVSGEATRQRIVEEMEEALFPIQIEATETVLNMSYNMLTGGIDEIEQIREFDTFYNG</sequence>
<dbReference type="PROSITE" id="PS50048">
    <property type="entry name" value="ZN2_CY6_FUNGAL_2"/>
    <property type="match status" value="1"/>
</dbReference>
<evidence type="ECO:0000313" key="4">
    <source>
        <dbReference type="Proteomes" id="UP000070700"/>
    </source>
</evidence>
<dbReference type="SUPFAM" id="SSF57701">
    <property type="entry name" value="Zn2/Cys6 DNA-binding domain"/>
    <property type="match status" value="1"/>
</dbReference>
<evidence type="ECO:0000256" key="1">
    <source>
        <dbReference type="ARBA" id="ARBA00023242"/>
    </source>
</evidence>
<keyword evidence="1" id="KW-0539">Nucleus</keyword>
<dbReference type="Pfam" id="PF00172">
    <property type="entry name" value="Zn_clus"/>
    <property type="match status" value="1"/>
</dbReference>
<evidence type="ECO:0000259" key="2">
    <source>
        <dbReference type="PROSITE" id="PS50048"/>
    </source>
</evidence>
<evidence type="ECO:0000313" key="3">
    <source>
        <dbReference type="EMBL" id="KUJ06538.1"/>
    </source>
</evidence>
<dbReference type="PROSITE" id="PS00463">
    <property type="entry name" value="ZN2_CY6_FUNGAL_1"/>
    <property type="match status" value="1"/>
</dbReference>
<dbReference type="PANTHER" id="PTHR38111:SF5">
    <property type="entry name" value="TRANSCRIPTION FACTOR DOMAIN-CONTAINING PROTEIN"/>
    <property type="match status" value="1"/>
</dbReference>
<dbReference type="PANTHER" id="PTHR38111">
    <property type="entry name" value="ZN(2)-C6 FUNGAL-TYPE DOMAIN-CONTAINING PROTEIN-RELATED"/>
    <property type="match status" value="1"/>
</dbReference>
<keyword evidence="4" id="KW-1185">Reference proteome</keyword>
<dbReference type="EMBL" id="KQ947445">
    <property type="protein sequence ID" value="KUJ06538.1"/>
    <property type="molecule type" value="Genomic_DNA"/>
</dbReference>
<dbReference type="InterPro" id="IPR053178">
    <property type="entry name" value="Osmoadaptation_assoc"/>
</dbReference>
<dbReference type="KEGG" id="psco:LY89DRAFT_726427"/>